<organism evidence="10 11">
    <name type="scientific">Croceibacterium mercuriale</name>
    <dbReference type="NCBI Taxonomy" id="1572751"/>
    <lineage>
        <taxon>Bacteria</taxon>
        <taxon>Pseudomonadati</taxon>
        <taxon>Pseudomonadota</taxon>
        <taxon>Alphaproteobacteria</taxon>
        <taxon>Sphingomonadales</taxon>
        <taxon>Erythrobacteraceae</taxon>
        <taxon>Croceibacterium</taxon>
    </lineage>
</organism>
<feature type="signal peptide" evidence="8">
    <location>
        <begin position="1"/>
        <end position="22"/>
    </location>
</feature>
<evidence type="ECO:0000256" key="7">
    <source>
        <dbReference type="RuleBase" id="RU003435"/>
    </source>
</evidence>
<dbReference type="GO" id="GO:0004180">
    <property type="term" value="F:carboxypeptidase activity"/>
    <property type="evidence" value="ECO:0007669"/>
    <property type="project" value="TreeGrafter"/>
</dbReference>
<evidence type="ECO:0000256" key="5">
    <source>
        <dbReference type="ARBA" id="ARBA00022833"/>
    </source>
</evidence>
<feature type="chain" id="PRO_5002087049" evidence="8">
    <location>
        <begin position="23"/>
        <end position="711"/>
    </location>
</feature>
<comment type="caution">
    <text evidence="10">The sequence shown here is derived from an EMBL/GenBank/DDBJ whole genome shotgun (WGS) entry which is preliminary data.</text>
</comment>
<dbReference type="GO" id="GO:0004222">
    <property type="term" value="F:metalloendopeptidase activity"/>
    <property type="evidence" value="ECO:0007669"/>
    <property type="project" value="InterPro"/>
</dbReference>
<dbReference type="InterPro" id="IPR034005">
    <property type="entry name" value="M3A_DCP"/>
</dbReference>
<evidence type="ECO:0000256" key="1">
    <source>
        <dbReference type="ARBA" id="ARBA00006040"/>
    </source>
</evidence>
<protein>
    <submittedName>
        <fullName evidence="10">Peptidase M3</fullName>
    </submittedName>
</protein>
<keyword evidence="8" id="KW-0732">Signal</keyword>
<dbReference type="CDD" id="cd06456">
    <property type="entry name" value="M3A_DCP"/>
    <property type="match status" value="1"/>
</dbReference>
<keyword evidence="5 7" id="KW-0862">Zinc</keyword>
<dbReference type="PANTHER" id="PTHR43660">
    <property type="entry name" value="DIPEPTIDYL CARBOXYPEPTIDASE"/>
    <property type="match status" value="1"/>
</dbReference>
<dbReference type="PANTHER" id="PTHR43660:SF1">
    <property type="entry name" value="DIPEPTIDYL CARBOXYPEPTIDASE"/>
    <property type="match status" value="1"/>
</dbReference>
<evidence type="ECO:0000256" key="3">
    <source>
        <dbReference type="ARBA" id="ARBA00022723"/>
    </source>
</evidence>
<comment type="cofactor">
    <cofactor evidence="7">
        <name>Zn(2+)</name>
        <dbReference type="ChEBI" id="CHEBI:29105"/>
    </cofactor>
    <text evidence="7">Binds 1 zinc ion.</text>
</comment>
<dbReference type="SUPFAM" id="SSF55486">
    <property type="entry name" value="Metalloproteases ('zincins'), catalytic domain"/>
    <property type="match status" value="1"/>
</dbReference>
<reference evidence="10 11" key="1">
    <citation type="submission" date="2014-11" db="EMBL/GenBank/DDBJ databases">
        <title>Draft genome sequence of Kirrobacter mercurialis.</title>
        <authorList>
            <person name="Coil D.A."/>
            <person name="Eisen J.A."/>
        </authorList>
    </citation>
    <scope>NUCLEOTIDE SEQUENCE [LARGE SCALE GENOMIC DNA]</scope>
    <source>
        <strain evidence="10 11">Coronado</strain>
    </source>
</reference>
<gene>
    <name evidence="10" type="ORF">PK98_14355</name>
</gene>
<dbReference type="AlphaFoldDB" id="A0A0B2BTX8"/>
<dbReference type="InterPro" id="IPR024079">
    <property type="entry name" value="MetalloPept_cat_dom_sf"/>
</dbReference>
<keyword evidence="11" id="KW-1185">Reference proteome</keyword>
<evidence type="ECO:0000256" key="8">
    <source>
        <dbReference type="SAM" id="SignalP"/>
    </source>
</evidence>
<dbReference type="Proteomes" id="UP000030988">
    <property type="component" value="Unassembled WGS sequence"/>
</dbReference>
<comment type="similarity">
    <text evidence="1 7">Belongs to the peptidase M3 family.</text>
</comment>
<keyword evidence="6 7" id="KW-0482">Metalloprotease</keyword>
<dbReference type="Gene3D" id="3.40.390.10">
    <property type="entry name" value="Collagenase (Catalytic Domain)"/>
    <property type="match status" value="1"/>
</dbReference>
<evidence type="ECO:0000256" key="6">
    <source>
        <dbReference type="ARBA" id="ARBA00023049"/>
    </source>
</evidence>
<name>A0A0B2BTX8_9SPHN</name>
<feature type="domain" description="Peptidase M3A/M3B catalytic" evidence="9">
    <location>
        <begin position="261"/>
        <end position="706"/>
    </location>
</feature>
<proteinExistence type="inferred from homology"/>
<dbReference type="RefSeq" id="WP_039097483.1">
    <property type="nucleotide sequence ID" value="NZ_JTDN01000002.1"/>
</dbReference>
<keyword evidence="4 7" id="KW-0378">Hydrolase</keyword>
<evidence type="ECO:0000256" key="4">
    <source>
        <dbReference type="ARBA" id="ARBA00022801"/>
    </source>
</evidence>
<dbReference type="EMBL" id="JTDN01000002">
    <property type="protein sequence ID" value="KHL25013.1"/>
    <property type="molecule type" value="Genomic_DNA"/>
</dbReference>
<dbReference type="GO" id="GO:0005829">
    <property type="term" value="C:cytosol"/>
    <property type="evidence" value="ECO:0007669"/>
    <property type="project" value="TreeGrafter"/>
</dbReference>
<keyword evidence="2 7" id="KW-0645">Protease</keyword>
<evidence type="ECO:0000259" key="9">
    <source>
        <dbReference type="Pfam" id="PF01432"/>
    </source>
</evidence>
<dbReference type="GO" id="GO:0006508">
    <property type="term" value="P:proteolysis"/>
    <property type="evidence" value="ECO:0007669"/>
    <property type="project" value="UniProtKB-KW"/>
</dbReference>
<dbReference type="InterPro" id="IPR001567">
    <property type="entry name" value="Pept_M3A_M3B_dom"/>
</dbReference>
<accession>A0A0B2BTX8</accession>
<dbReference type="Gene3D" id="1.10.1370.10">
    <property type="entry name" value="Neurolysin, domain 3"/>
    <property type="match status" value="1"/>
</dbReference>
<dbReference type="GO" id="GO:0046872">
    <property type="term" value="F:metal ion binding"/>
    <property type="evidence" value="ECO:0007669"/>
    <property type="project" value="UniProtKB-UniRule"/>
</dbReference>
<sequence>MVHPVFLAATALSLIMSSAVHAQTTQQAGTAAPADGNPLLQTWGGSYGGVPPWDQVRPELFPEAFATALAERQEEYERIASNPAAPTFENTFVPMQLAGERLGRVNALFGVMTSNMNNPAYQALDAEWSPKQSAAQDAITFNPALLARIEAIYNTRETSGLDAQQQRLVTRTYESFVRQGAKLDAAQKERLSAINQQLASAFSTFSEKLLADEATYIAVTDEAELAGVPASVKSVARAAAQERGIEGWAIVNTRSAVDPVLTAATDRDLREKVWRAFVNRGDNGGASDTNATIATILQLRDERAKLLGFDNHAEWRMQDTMAKTPDAAMDLMMRVWPAATARVAEEVRDMQQIADAEGAGLTIEPWDYRFYQEKVRKARYDLDQAELKPYFALDNMIDAAFWSANRLYGLQFEEISGTVPVFEPNVRVWHVKDKDGAEVGLFYRDDFARTGKRSGAWATTYRSQRDLPPAKNVLSSNNNNFAKGAPGEPVLISLDDAETLFHEFGHAIHSMLQDVTYPGLAGTPRDFVEYPSQVNEHWLLTREVLDQFARHYQTGEAMPQALLDKVTAAQTFNQGFATVEYLSSAIVDMKLHTAAEPVTDPDAFESATLAEIGMPKELVMRHRLPQFNHLFSSDAYSAGYYSYLWSETMDADTWAAFEEAGGPWDKATADRFAEVLLSTGNETDRADAYRAFRGRDPDVKALLRIRGFPVD</sequence>
<keyword evidence="3 7" id="KW-0479">Metal-binding</keyword>
<dbReference type="InterPro" id="IPR045090">
    <property type="entry name" value="Pept_M3A_M3B"/>
</dbReference>
<dbReference type="OrthoDB" id="9773538at2"/>
<evidence type="ECO:0000313" key="10">
    <source>
        <dbReference type="EMBL" id="KHL25013.1"/>
    </source>
</evidence>
<dbReference type="Pfam" id="PF01432">
    <property type="entry name" value="Peptidase_M3"/>
    <property type="match status" value="1"/>
</dbReference>
<evidence type="ECO:0000313" key="11">
    <source>
        <dbReference type="Proteomes" id="UP000030988"/>
    </source>
</evidence>
<dbReference type="InterPro" id="IPR024077">
    <property type="entry name" value="Neurolysin/TOP_dom2"/>
</dbReference>
<evidence type="ECO:0000256" key="2">
    <source>
        <dbReference type="ARBA" id="ARBA00022670"/>
    </source>
</evidence>